<dbReference type="InterPro" id="IPR035973">
    <property type="entry name" value="Cyt_c_oxidase_su3-like_sf"/>
</dbReference>
<feature type="transmembrane region" description="Helical" evidence="7">
    <location>
        <begin position="44"/>
        <end position="66"/>
    </location>
</feature>
<dbReference type="EMBL" id="JAVIZX010000001">
    <property type="protein sequence ID" value="MDR6213838.1"/>
    <property type="molecule type" value="Genomic_DNA"/>
</dbReference>
<feature type="transmembrane region" description="Helical" evidence="7">
    <location>
        <begin position="195"/>
        <end position="215"/>
    </location>
</feature>
<comment type="similarity">
    <text evidence="2 6">Belongs to the cytochrome c oxidase subunit 3 family.</text>
</comment>
<dbReference type="InterPro" id="IPR000298">
    <property type="entry name" value="Cyt_c_oxidase-like_su3"/>
</dbReference>
<dbReference type="PANTHER" id="PTHR11403">
    <property type="entry name" value="CYTOCHROME C OXIDASE SUBUNIT III"/>
    <property type="match status" value="1"/>
</dbReference>
<feature type="transmembrane region" description="Helical" evidence="7">
    <location>
        <begin position="161"/>
        <end position="183"/>
    </location>
</feature>
<dbReference type="Proteomes" id="UP001267710">
    <property type="component" value="Unassembled WGS sequence"/>
</dbReference>
<dbReference type="InterPro" id="IPR013833">
    <property type="entry name" value="Cyt_c_oxidase_su3_a-hlx"/>
</dbReference>
<evidence type="ECO:0000256" key="2">
    <source>
        <dbReference type="ARBA" id="ARBA00010581"/>
    </source>
</evidence>
<evidence type="ECO:0000256" key="1">
    <source>
        <dbReference type="ARBA" id="ARBA00004141"/>
    </source>
</evidence>
<evidence type="ECO:0000256" key="6">
    <source>
        <dbReference type="RuleBase" id="RU003376"/>
    </source>
</evidence>
<evidence type="ECO:0000259" key="8">
    <source>
        <dbReference type="PROSITE" id="PS50253"/>
    </source>
</evidence>
<name>A0ABU1IBL1_9BURK</name>
<evidence type="ECO:0000313" key="10">
    <source>
        <dbReference type="Proteomes" id="UP001267710"/>
    </source>
</evidence>
<dbReference type="PANTHER" id="PTHR11403:SF6">
    <property type="entry name" value="NITRIC OXIDE REDUCTASE SUBUNIT E"/>
    <property type="match status" value="1"/>
</dbReference>
<organism evidence="9 10">
    <name type="scientific">Paracidovorax wautersii</name>
    <dbReference type="NCBI Taxonomy" id="1177982"/>
    <lineage>
        <taxon>Bacteria</taxon>
        <taxon>Pseudomonadati</taxon>
        <taxon>Pseudomonadota</taxon>
        <taxon>Betaproteobacteria</taxon>
        <taxon>Burkholderiales</taxon>
        <taxon>Comamonadaceae</taxon>
        <taxon>Paracidovorax</taxon>
    </lineage>
</organism>
<accession>A0ABU1IBL1</accession>
<feature type="transmembrane region" description="Helical" evidence="7">
    <location>
        <begin position="78"/>
        <end position="98"/>
    </location>
</feature>
<dbReference type="Gene3D" id="1.20.120.80">
    <property type="entry name" value="Cytochrome c oxidase, subunit III, four-helix bundle"/>
    <property type="match status" value="1"/>
</dbReference>
<dbReference type="Pfam" id="PF00510">
    <property type="entry name" value="COX3"/>
    <property type="match status" value="1"/>
</dbReference>
<evidence type="ECO:0000256" key="7">
    <source>
        <dbReference type="SAM" id="Phobius"/>
    </source>
</evidence>
<dbReference type="PROSITE" id="PS50253">
    <property type="entry name" value="COX3"/>
    <property type="match status" value="1"/>
</dbReference>
<proteinExistence type="inferred from homology"/>
<keyword evidence="5 7" id="KW-0472">Membrane</keyword>
<protein>
    <submittedName>
        <fullName evidence="9">Cytochrome c oxidase subunit 3</fullName>
    </submittedName>
</protein>
<comment type="subcellular location">
    <subcellularLocation>
        <location evidence="6">Cell membrane</location>
        <topology evidence="6">Multi-pass membrane protein</topology>
    </subcellularLocation>
    <subcellularLocation>
        <location evidence="1">Membrane</location>
        <topology evidence="1">Multi-pass membrane protein</topology>
    </subcellularLocation>
</comment>
<reference evidence="9 10" key="1">
    <citation type="submission" date="2023-08" db="EMBL/GenBank/DDBJ databases">
        <title>Functional and genomic diversity of the sorghum phyllosphere microbiome.</title>
        <authorList>
            <person name="Shade A."/>
        </authorList>
    </citation>
    <scope>NUCLEOTIDE SEQUENCE [LARGE SCALE GENOMIC DNA]</scope>
    <source>
        <strain evidence="9 10">SORGH_AS_0335</strain>
    </source>
</reference>
<dbReference type="InterPro" id="IPR024791">
    <property type="entry name" value="Cyt_c/ubiquinol_Oxase_su3"/>
</dbReference>
<gene>
    <name evidence="9" type="ORF">QE399_001527</name>
</gene>
<dbReference type="SUPFAM" id="SSF81452">
    <property type="entry name" value="Cytochrome c oxidase subunit III-like"/>
    <property type="match status" value="1"/>
</dbReference>
<evidence type="ECO:0000256" key="4">
    <source>
        <dbReference type="ARBA" id="ARBA00022989"/>
    </source>
</evidence>
<evidence type="ECO:0000256" key="3">
    <source>
        <dbReference type="ARBA" id="ARBA00022692"/>
    </source>
</evidence>
<feature type="transmembrane region" description="Helical" evidence="7">
    <location>
        <begin position="110"/>
        <end position="129"/>
    </location>
</feature>
<keyword evidence="3 6" id="KW-0812">Transmembrane</keyword>
<feature type="transmembrane region" description="Helical" evidence="7">
    <location>
        <begin position="136"/>
        <end position="155"/>
    </location>
</feature>
<keyword evidence="10" id="KW-1185">Reference proteome</keyword>
<dbReference type="RefSeq" id="WP_309827686.1">
    <property type="nucleotide sequence ID" value="NZ_JAVIZX010000001.1"/>
</dbReference>
<evidence type="ECO:0000256" key="5">
    <source>
        <dbReference type="ARBA" id="ARBA00023136"/>
    </source>
</evidence>
<sequence>MLSAASLTPSLPVPLPPALAGCAPGPRTDSAAVPEMPGHRAMWVAISLELFEFAVFFGVYFGARWFHPQAFQDGAARLWTVAGVAVTGVMVTSGYFLVRAVRSMRADRRSAAQRWLAAALLLGLAYPAVKALEWQWNAAHGIHAGAGIFVVVYYYLTINHFVHACWGLLGMGWGLARLSTGAYSAQDCRGLESLAVYWHATDLVWLMVFSLFYVFA</sequence>
<feature type="domain" description="Heme-copper oxidase subunit III family profile" evidence="8">
    <location>
        <begin position="41"/>
        <end position="216"/>
    </location>
</feature>
<comment type="caution">
    <text evidence="9">The sequence shown here is derived from an EMBL/GenBank/DDBJ whole genome shotgun (WGS) entry which is preliminary data.</text>
</comment>
<keyword evidence="4 7" id="KW-1133">Transmembrane helix</keyword>
<evidence type="ECO:0000313" key="9">
    <source>
        <dbReference type="EMBL" id="MDR6213838.1"/>
    </source>
</evidence>